<keyword evidence="3 6" id="KW-0805">Transcription regulation</keyword>
<dbReference type="InterPro" id="IPR029072">
    <property type="entry name" value="YebC-like"/>
</dbReference>
<reference evidence="9 10" key="1">
    <citation type="submission" date="2016-03" db="EMBL/GenBank/DDBJ databases">
        <authorList>
            <person name="Ploux O."/>
        </authorList>
    </citation>
    <scope>NUCLEOTIDE SEQUENCE [LARGE SCALE GENOMIC DNA]</scope>
    <source>
        <strain evidence="9 10">BER2</strain>
    </source>
</reference>
<accession>A0A150WE46</accession>
<dbReference type="InterPro" id="IPR017856">
    <property type="entry name" value="Integrase-like_N"/>
</dbReference>
<dbReference type="OrthoDB" id="5291604at2"/>
<evidence type="ECO:0000259" key="8">
    <source>
        <dbReference type="Pfam" id="PF20772"/>
    </source>
</evidence>
<evidence type="ECO:0000256" key="3">
    <source>
        <dbReference type="ARBA" id="ARBA00023015"/>
    </source>
</evidence>
<name>A0A150WE46_BDEBC</name>
<evidence type="ECO:0000256" key="6">
    <source>
        <dbReference type="HAMAP-Rule" id="MF_00693"/>
    </source>
</evidence>
<sequence length="233" mass="25510">MGKSWKNAGKVEKAQQKGQIFTKLAREIAVAAKAGGPDPAANSRLRLAIDAAKKVSCPNDTIERAIKKGAGLLDDGKIIEEITYEGYGPHGVGVIVECQTDNKHRTAPDMRHAFKSHEGNMGEVGSVAWMFDRVGLIEGEKAGTFDPDEEAIEAGANEVSKNDDGSYEFFTNADDLDAVRDALVKRGWKVTTAELSYKAKNITELNDAQRKDVEEFLNYLDDMDDTHRVHATV</sequence>
<keyword evidence="2 6" id="KW-0963">Cytoplasm</keyword>
<evidence type="ECO:0000256" key="4">
    <source>
        <dbReference type="ARBA" id="ARBA00023125"/>
    </source>
</evidence>
<dbReference type="NCBIfam" id="NF001030">
    <property type="entry name" value="PRK00110.1"/>
    <property type="match status" value="1"/>
</dbReference>
<dbReference type="Gene3D" id="1.10.10.200">
    <property type="match status" value="1"/>
</dbReference>
<comment type="similarity">
    <text evidence="1 6">Belongs to the TACO1 family.</text>
</comment>
<comment type="subcellular location">
    <subcellularLocation>
        <location evidence="6">Cytoplasm</location>
    </subcellularLocation>
</comment>
<dbReference type="Gene3D" id="3.30.70.980">
    <property type="match status" value="2"/>
</dbReference>
<evidence type="ECO:0000256" key="5">
    <source>
        <dbReference type="ARBA" id="ARBA00023163"/>
    </source>
</evidence>
<dbReference type="EMBL" id="LUKF01000017">
    <property type="protein sequence ID" value="KYG61181.1"/>
    <property type="molecule type" value="Genomic_DNA"/>
</dbReference>
<proteinExistence type="inferred from homology"/>
<dbReference type="NCBIfam" id="NF009044">
    <property type="entry name" value="PRK12378.1"/>
    <property type="match status" value="1"/>
</dbReference>
<dbReference type="InterPro" id="IPR026564">
    <property type="entry name" value="Transcrip_reg_TACO1-like_dom3"/>
</dbReference>
<dbReference type="InterPro" id="IPR049083">
    <property type="entry name" value="TACO1_YebC_N"/>
</dbReference>
<protein>
    <recommendedName>
        <fullName evidence="6">Probable transcriptional regulatory protein AZI85_09545</fullName>
    </recommendedName>
</protein>
<evidence type="ECO:0000256" key="2">
    <source>
        <dbReference type="ARBA" id="ARBA00022490"/>
    </source>
</evidence>
<dbReference type="Pfam" id="PF20772">
    <property type="entry name" value="TACO1_YebC_N"/>
    <property type="match status" value="1"/>
</dbReference>
<dbReference type="HAMAP" id="MF_00693">
    <property type="entry name" value="Transcrip_reg_TACO1"/>
    <property type="match status" value="1"/>
</dbReference>
<dbReference type="GO" id="GO:0006355">
    <property type="term" value="P:regulation of DNA-templated transcription"/>
    <property type="evidence" value="ECO:0007669"/>
    <property type="project" value="UniProtKB-UniRule"/>
</dbReference>
<evidence type="ECO:0000256" key="1">
    <source>
        <dbReference type="ARBA" id="ARBA00008724"/>
    </source>
</evidence>
<dbReference type="Pfam" id="PF01709">
    <property type="entry name" value="Transcrip_reg"/>
    <property type="match status" value="1"/>
</dbReference>
<keyword evidence="4 6" id="KW-0238">DNA-binding</keyword>
<dbReference type="PANTHER" id="PTHR12532">
    <property type="entry name" value="TRANSLATIONAL ACTIVATOR OF CYTOCHROME C OXIDASE 1"/>
    <property type="match status" value="1"/>
</dbReference>
<gene>
    <name evidence="9" type="ORF">AZI85_09545</name>
</gene>
<dbReference type="SUPFAM" id="SSF75625">
    <property type="entry name" value="YebC-like"/>
    <property type="match status" value="1"/>
</dbReference>
<feature type="domain" description="TACO1/YebC-like second and third" evidence="7">
    <location>
        <begin position="80"/>
        <end position="232"/>
    </location>
</feature>
<evidence type="ECO:0000313" key="9">
    <source>
        <dbReference type="EMBL" id="KYG61181.1"/>
    </source>
</evidence>
<comment type="caution">
    <text evidence="9">The sequence shown here is derived from an EMBL/GenBank/DDBJ whole genome shotgun (WGS) entry which is preliminary data.</text>
</comment>
<dbReference type="GO" id="GO:0005737">
    <property type="term" value="C:cytoplasm"/>
    <property type="evidence" value="ECO:0007669"/>
    <property type="project" value="UniProtKB-SubCell"/>
</dbReference>
<dbReference type="NCBIfam" id="TIGR01033">
    <property type="entry name" value="YebC/PmpR family DNA-binding transcriptional regulator"/>
    <property type="match status" value="1"/>
</dbReference>
<dbReference type="Proteomes" id="UP000075391">
    <property type="component" value="Unassembled WGS sequence"/>
</dbReference>
<dbReference type="PANTHER" id="PTHR12532:SF0">
    <property type="entry name" value="TRANSLATIONAL ACTIVATOR OF CYTOCHROME C OXIDASE 1"/>
    <property type="match status" value="1"/>
</dbReference>
<dbReference type="InterPro" id="IPR002876">
    <property type="entry name" value="Transcrip_reg_TACO1-like"/>
</dbReference>
<dbReference type="RefSeq" id="WP_063244548.1">
    <property type="nucleotide sequence ID" value="NZ_LUKF01000017.1"/>
</dbReference>
<organism evidence="9 10">
    <name type="scientific">Bdellovibrio bacteriovorus</name>
    <dbReference type="NCBI Taxonomy" id="959"/>
    <lineage>
        <taxon>Bacteria</taxon>
        <taxon>Pseudomonadati</taxon>
        <taxon>Bdellovibrionota</taxon>
        <taxon>Bdellovibrionia</taxon>
        <taxon>Bdellovibrionales</taxon>
        <taxon>Pseudobdellovibrionaceae</taxon>
        <taxon>Bdellovibrio</taxon>
    </lineage>
</organism>
<dbReference type="FunFam" id="1.10.10.200:FF:000004">
    <property type="entry name" value="Probable transcriptional regulatory protein BSBG_02618"/>
    <property type="match status" value="1"/>
</dbReference>
<dbReference type="GO" id="GO:0003677">
    <property type="term" value="F:DNA binding"/>
    <property type="evidence" value="ECO:0007669"/>
    <property type="project" value="UniProtKB-UniRule"/>
</dbReference>
<evidence type="ECO:0000259" key="7">
    <source>
        <dbReference type="Pfam" id="PF01709"/>
    </source>
</evidence>
<dbReference type="AlphaFoldDB" id="A0A150WE46"/>
<feature type="domain" description="TACO1/YebC-like N-terminal" evidence="8">
    <location>
        <begin position="7"/>
        <end position="71"/>
    </location>
</feature>
<evidence type="ECO:0000313" key="10">
    <source>
        <dbReference type="Proteomes" id="UP000075391"/>
    </source>
</evidence>
<dbReference type="InterPro" id="IPR048300">
    <property type="entry name" value="TACO1_YebC-like_2nd/3rd_dom"/>
</dbReference>
<keyword evidence="5 6" id="KW-0804">Transcription</keyword>